<dbReference type="InterPro" id="IPR011330">
    <property type="entry name" value="Glyco_hydro/deAcase_b/a-brl"/>
</dbReference>
<dbReference type="InterPro" id="IPR050248">
    <property type="entry name" value="Polysacc_deacetylase_ArnD"/>
</dbReference>
<gene>
    <name evidence="4" type="ORF">EJB19_03675</name>
</gene>
<dbReference type="PANTHER" id="PTHR10587">
    <property type="entry name" value="GLYCOSYL TRANSFERASE-RELATED"/>
    <property type="match status" value="1"/>
</dbReference>
<dbReference type="SUPFAM" id="SSF88713">
    <property type="entry name" value="Glycoside hydrolase/deacetylase"/>
    <property type="match status" value="1"/>
</dbReference>
<organism evidence="4">
    <name type="scientific">Flavobacterium columnare</name>
    <dbReference type="NCBI Taxonomy" id="996"/>
    <lineage>
        <taxon>Bacteria</taxon>
        <taxon>Pseudomonadati</taxon>
        <taxon>Bacteroidota</taxon>
        <taxon>Flavobacteriia</taxon>
        <taxon>Flavobacteriales</taxon>
        <taxon>Flavobacteriaceae</taxon>
        <taxon>Flavobacterium</taxon>
    </lineage>
</organism>
<name>A0AA94F677_9FLAO</name>
<evidence type="ECO:0000256" key="1">
    <source>
        <dbReference type="ARBA" id="ARBA00022723"/>
    </source>
</evidence>
<evidence type="ECO:0000256" key="2">
    <source>
        <dbReference type="ARBA" id="ARBA00022801"/>
    </source>
</evidence>
<dbReference type="GO" id="GO:0046872">
    <property type="term" value="F:metal ion binding"/>
    <property type="evidence" value="ECO:0007669"/>
    <property type="project" value="UniProtKB-KW"/>
</dbReference>
<evidence type="ECO:0000259" key="3">
    <source>
        <dbReference type="PROSITE" id="PS51677"/>
    </source>
</evidence>
<proteinExistence type="predicted"/>
<protein>
    <submittedName>
        <fullName evidence="4">Polysaccharide deacetylase family protein</fullName>
    </submittedName>
</protein>
<dbReference type="PANTHER" id="PTHR10587:SF133">
    <property type="entry name" value="CHITIN DEACETYLASE 1-RELATED"/>
    <property type="match status" value="1"/>
</dbReference>
<dbReference type="GO" id="GO:0005975">
    <property type="term" value="P:carbohydrate metabolic process"/>
    <property type="evidence" value="ECO:0007669"/>
    <property type="project" value="InterPro"/>
</dbReference>
<dbReference type="GO" id="GO:0016020">
    <property type="term" value="C:membrane"/>
    <property type="evidence" value="ECO:0007669"/>
    <property type="project" value="TreeGrafter"/>
</dbReference>
<keyword evidence="2" id="KW-0378">Hydrolase</keyword>
<dbReference type="RefSeq" id="WP_127821793.1">
    <property type="nucleotide sequence ID" value="NZ_RWGX02000014.1"/>
</dbReference>
<feature type="domain" description="NodB homology" evidence="3">
    <location>
        <begin position="27"/>
        <end position="221"/>
    </location>
</feature>
<keyword evidence="1" id="KW-0479">Metal-binding</keyword>
<dbReference type="AlphaFoldDB" id="A0AA94F677"/>
<evidence type="ECO:0000313" key="4">
    <source>
        <dbReference type="EMBL" id="RVU89240.1"/>
    </source>
</evidence>
<dbReference type="Pfam" id="PF01522">
    <property type="entry name" value="Polysacc_deac_1"/>
    <property type="match status" value="1"/>
</dbReference>
<dbReference type="EMBL" id="RWGX01000003">
    <property type="protein sequence ID" value="RVU89240.1"/>
    <property type="molecule type" value="Genomic_DNA"/>
</dbReference>
<sequence>MFYWIKTNKFIKWLFYNHVWSIPNTSKTIYLTFDDGPIPEITEWVLDILKDNQIKATFFCVGKNIVKHPEIFKRILIEGHSIGNHTYNHVNGWEKSTTEYINNVIACEKIIQENIKILDHGLKKSEIKNQKSIFFRPPYGKITFNQSKILRKRGYKIIMWDVLSADFDSSISPEQCIKNATQKVESGSIIVFHDSQKAYHLLKNSLPKALAFYKEKGFTFDIIKI</sequence>
<comment type="caution">
    <text evidence="4">The sequence shown here is derived from an EMBL/GenBank/DDBJ whole genome shotgun (WGS) entry which is preliminary data.</text>
</comment>
<dbReference type="PROSITE" id="PS51677">
    <property type="entry name" value="NODB"/>
    <property type="match status" value="1"/>
</dbReference>
<accession>A0AA94F677</accession>
<reference evidence="4" key="1">
    <citation type="submission" date="2018-12" db="EMBL/GenBank/DDBJ databases">
        <title>Draft genome sequence of Flaovobacterium columnare BGFS27 isolated from channel catfish in Alabama.</title>
        <authorList>
            <person name="Cai W."/>
            <person name="Arias C."/>
        </authorList>
    </citation>
    <scope>NUCLEOTIDE SEQUENCE [LARGE SCALE GENOMIC DNA]</scope>
    <source>
        <strain evidence="4">BGFS27</strain>
    </source>
</reference>
<dbReference type="GO" id="GO:0016810">
    <property type="term" value="F:hydrolase activity, acting on carbon-nitrogen (but not peptide) bonds"/>
    <property type="evidence" value="ECO:0007669"/>
    <property type="project" value="InterPro"/>
</dbReference>
<dbReference type="Gene3D" id="3.20.20.370">
    <property type="entry name" value="Glycoside hydrolase/deacetylase"/>
    <property type="match status" value="1"/>
</dbReference>
<dbReference type="InterPro" id="IPR002509">
    <property type="entry name" value="NODB_dom"/>
</dbReference>
<dbReference type="CDD" id="cd10917">
    <property type="entry name" value="CE4_NodB_like_6s_7s"/>
    <property type="match status" value="1"/>
</dbReference>